<gene>
    <name evidence="1" type="ORF">H5410_034187</name>
</gene>
<protein>
    <submittedName>
        <fullName evidence="1">Uncharacterized protein</fullName>
    </submittedName>
</protein>
<dbReference type="Proteomes" id="UP000824120">
    <property type="component" value="Chromosome 6"/>
</dbReference>
<dbReference type="EMBL" id="JACXVP010000006">
    <property type="protein sequence ID" value="KAG5602817.1"/>
    <property type="molecule type" value="Genomic_DNA"/>
</dbReference>
<sequence length="96" mass="10588">MQCCEHLEIEGMTPLLHCGGAGKFKHVPKQHVGVGVGLVSETDSFGCITFGGQFMSHPSIGFLLFWLSFDDASERTLKSLMSKFSDLWLDANCYIT</sequence>
<name>A0A9J5YQP8_SOLCO</name>
<accession>A0A9J5YQP8</accession>
<proteinExistence type="predicted"/>
<reference evidence="1 2" key="1">
    <citation type="submission" date="2020-09" db="EMBL/GenBank/DDBJ databases">
        <title>De no assembly of potato wild relative species, Solanum commersonii.</title>
        <authorList>
            <person name="Cho K."/>
        </authorList>
    </citation>
    <scope>NUCLEOTIDE SEQUENCE [LARGE SCALE GENOMIC DNA]</scope>
    <source>
        <strain evidence="1">LZ3.2</strain>
        <tissue evidence="1">Leaf</tissue>
    </source>
</reference>
<dbReference type="AlphaFoldDB" id="A0A9J5YQP8"/>
<comment type="caution">
    <text evidence="1">The sequence shown here is derived from an EMBL/GenBank/DDBJ whole genome shotgun (WGS) entry which is preliminary data.</text>
</comment>
<dbReference type="OrthoDB" id="10609663at2759"/>
<keyword evidence="2" id="KW-1185">Reference proteome</keyword>
<evidence type="ECO:0000313" key="2">
    <source>
        <dbReference type="Proteomes" id="UP000824120"/>
    </source>
</evidence>
<evidence type="ECO:0000313" key="1">
    <source>
        <dbReference type="EMBL" id="KAG5602817.1"/>
    </source>
</evidence>
<organism evidence="1 2">
    <name type="scientific">Solanum commersonii</name>
    <name type="common">Commerson's wild potato</name>
    <name type="synonym">Commerson's nightshade</name>
    <dbReference type="NCBI Taxonomy" id="4109"/>
    <lineage>
        <taxon>Eukaryota</taxon>
        <taxon>Viridiplantae</taxon>
        <taxon>Streptophyta</taxon>
        <taxon>Embryophyta</taxon>
        <taxon>Tracheophyta</taxon>
        <taxon>Spermatophyta</taxon>
        <taxon>Magnoliopsida</taxon>
        <taxon>eudicotyledons</taxon>
        <taxon>Gunneridae</taxon>
        <taxon>Pentapetalae</taxon>
        <taxon>asterids</taxon>
        <taxon>lamiids</taxon>
        <taxon>Solanales</taxon>
        <taxon>Solanaceae</taxon>
        <taxon>Solanoideae</taxon>
        <taxon>Solaneae</taxon>
        <taxon>Solanum</taxon>
    </lineage>
</organism>